<accession>X0SR05</accession>
<organism evidence="1">
    <name type="scientific">marine sediment metagenome</name>
    <dbReference type="NCBI Taxonomy" id="412755"/>
    <lineage>
        <taxon>unclassified sequences</taxon>
        <taxon>metagenomes</taxon>
        <taxon>ecological metagenomes</taxon>
    </lineage>
</organism>
<reference evidence="1" key="1">
    <citation type="journal article" date="2014" name="Front. Microbiol.">
        <title>High frequency of phylogenetically diverse reductive dehalogenase-homologous genes in deep subseafloor sedimentary metagenomes.</title>
        <authorList>
            <person name="Kawai M."/>
            <person name="Futagami T."/>
            <person name="Toyoda A."/>
            <person name="Takaki Y."/>
            <person name="Nishi S."/>
            <person name="Hori S."/>
            <person name="Arai W."/>
            <person name="Tsubouchi T."/>
            <person name="Morono Y."/>
            <person name="Uchiyama I."/>
            <person name="Ito T."/>
            <person name="Fujiyama A."/>
            <person name="Inagaki F."/>
            <person name="Takami H."/>
        </authorList>
    </citation>
    <scope>NUCLEOTIDE SEQUENCE</scope>
    <source>
        <strain evidence="1">Expedition CK06-06</strain>
    </source>
</reference>
<evidence type="ECO:0000313" key="1">
    <source>
        <dbReference type="EMBL" id="GAF83489.1"/>
    </source>
</evidence>
<gene>
    <name evidence="1" type="ORF">S01H1_11972</name>
</gene>
<dbReference type="AlphaFoldDB" id="X0SR05"/>
<dbReference type="InterPro" id="IPR036388">
    <property type="entry name" value="WH-like_DNA-bd_sf"/>
</dbReference>
<feature type="non-terminal residue" evidence="1">
    <location>
        <position position="76"/>
    </location>
</feature>
<protein>
    <submittedName>
        <fullName evidence="1">Uncharacterized protein</fullName>
    </submittedName>
</protein>
<dbReference type="EMBL" id="BARS01006123">
    <property type="protein sequence ID" value="GAF83489.1"/>
    <property type="molecule type" value="Genomic_DNA"/>
</dbReference>
<sequence length="76" mass="8589">MLNVDVHERIAREFEQAFAQDGFDRAEDRSSLLEAFLRHEDHVSAEELTEELVAGGGSVDLPFVAQTLEQFVHYGL</sequence>
<proteinExistence type="predicted"/>
<dbReference type="Gene3D" id="1.10.10.10">
    <property type="entry name" value="Winged helix-like DNA-binding domain superfamily/Winged helix DNA-binding domain"/>
    <property type="match status" value="1"/>
</dbReference>
<name>X0SR05_9ZZZZ</name>
<comment type="caution">
    <text evidence="1">The sequence shown here is derived from an EMBL/GenBank/DDBJ whole genome shotgun (WGS) entry which is preliminary data.</text>
</comment>